<dbReference type="InterPro" id="IPR003812">
    <property type="entry name" value="Fido"/>
</dbReference>
<dbReference type="InterPro" id="IPR036597">
    <property type="entry name" value="Fido-like_dom_sf"/>
</dbReference>
<feature type="domain" description="Fido" evidence="1">
    <location>
        <begin position="108"/>
        <end position="242"/>
    </location>
</feature>
<evidence type="ECO:0000313" key="3">
    <source>
        <dbReference type="Proteomes" id="UP001368270"/>
    </source>
</evidence>
<dbReference type="EMBL" id="JBBGAZ010000005">
    <property type="protein sequence ID" value="MEJ5218864.1"/>
    <property type="molecule type" value="Genomic_DNA"/>
</dbReference>
<sequence>MEILDPRAANLAPETLNLIEEVAQTVKELDQNRPFGAEVDARLGKEFLPDRITASLNIEGISISRRQTLLMMDAMTLTENSSKAEAEIFNALKADELVFDLAKDKHPLTANIVREINQYLQNGILDAAGTFREKEVEITGAAFQPPSPNEVPRLIGEMCSTYNQLEAVYPVLRAAWLHATFTRIHPFEDGNGRTGRLLQDFSLLTDGLYPTGIPSSRRDDYYDALEKADEGDWNPLCQMICEFELKILSRVKSILDEVQSRGDFISSLARRATDKKTGGLHKQYIVWKQRMQNFADQVVATSEELNSSSDVLHIRSEKFEVVDFKKWREISETGKSSNTWLLKQTWFSEGEAFFRTIFFFRRHNFRPEDVHSRDDLYGTVSLQLTGGKPDFGTRYDFDRFSDDEIRFREMIFVDDALHAYTSTGEKRAGRFGDEEIWECNQVADKSKLIQGIFEDIFVKKLGL</sequence>
<reference evidence="2 3" key="1">
    <citation type="submission" date="2024-03" db="EMBL/GenBank/DDBJ databases">
        <title>Cognatishimia coralii sp. nov., a marine bacterium isolated from coral surrounding seawater.</title>
        <authorList>
            <person name="Liu X."/>
            <person name="Liu S."/>
            <person name="Sun H."/>
            <person name="Zhang Y."/>
        </authorList>
    </citation>
    <scope>NUCLEOTIDE SEQUENCE [LARGE SCALE GENOMIC DNA]</scope>
    <source>
        <strain evidence="2 3">D5M38</strain>
    </source>
</reference>
<dbReference type="PROSITE" id="PS51459">
    <property type="entry name" value="FIDO"/>
    <property type="match status" value="1"/>
</dbReference>
<dbReference type="SUPFAM" id="SSF140931">
    <property type="entry name" value="Fic-like"/>
    <property type="match status" value="1"/>
</dbReference>
<organism evidence="2 3">
    <name type="scientific">Cognatishimia coralii</name>
    <dbReference type="NCBI Taxonomy" id="3083254"/>
    <lineage>
        <taxon>Bacteria</taxon>
        <taxon>Pseudomonadati</taxon>
        <taxon>Pseudomonadota</taxon>
        <taxon>Alphaproteobacteria</taxon>
        <taxon>Rhodobacterales</taxon>
        <taxon>Paracoccaceae</taxon>
        <taxon>Cognatishimia</taxon>
    </lineage>
</organism>
<dbReference type="PANTHER" id="PTHR13504">
    <property type="entry name" value="FIDO DOMAIN-CONTAINING PROTEIN DDB_G0283145"/>
    <property type="match status" value="1"/>
</dbReference>
<keyword evidence="3" id="KW-1185">Reference proteome</keyword>
<dbReference type="PANTHER" id="PTHR13504:SF38">
    <property type="entry name" value="FIDO DOMAIN-CONTAINING PROTEIN"/>
    <property type="match status" value="1"/>
</dbReference>
<dbReference type="Proteomes" id="UP001368270">
    <property type="component" value="Unassembled WGS sequence"/>
</dbReference>
<evidence type="ECO:0000313" key="2">
    <source>
        <dbReference type="EMBL" id="MEJ5218864.1"/>
    </source>
</evidence>
<dbReference type="RefSeq" id="WP_339403702.1">
    <property type="nucleotide sequence ID" value="NZ_JBBGAZ010000005.1"/>
</dbReference>
<evidence type="ECO:0000259" key="1">
    <source>
        <dbReference type="PROSITE" id="PS51459"/>
    </source>
</evidence>
<comment type="caution">
    <text evidence="2">The sequence shown here is derived from an EMBL/GenBank/DDBJ whole genome shotgun (WGS) entry which is preliminary data.</text>
</comment>
<gene>
    <name evidence="2" type="ORF">WG622_11460</name>
</gene>
<proteinExistence type="predicted"/>
<dbReference type="Gene3D" id="1.10.3290.10">
    <property type="entry name" value="Fido-like domain"/>
    <property type="match status" value="1"/>
</dbReference>
<dbReference type="Pfam" id="PF02661">
    <property type="entry name" value="Fic"/>
    <property type="match status" value="1"/>
</dbReference>
<accession>A0ABU8QHG4</accession>
<dbReference type="InterPro" id="IPR040198">
    <property type="entry name" value="Fido_containing"/>
</dbReference>
<name>A0ABU8QHG4_9RHOB</name>
<protein>
    <submittedName>
        <fullName evidence="2">Fic family protein</fullName>
    </submittedName>
</protein>